<evidence type="ECO:0008006" key="3">
    <source>
        <dbReference type="Google" id="ProtNLM"/>
    </source>
</evidence>
<reference evidence="1 2" key="1">
    <citation type="submission" date="2024-10" db="EMBL/GenBank/DDBJ databases">
        <title>The Natural Products Discovery Center: Release of the First 8490 Sequenced Strains for Exploring Actinobacteria Biosynthetic Diversity.</title>
        <authorList>
            <person name="Kalkreuter E."/>
            <person name="Kautsar S.A."/>
            <person name="Yang D."/>
            <person name="Bader C.D."/>
            <person name="Teijaro C.N."/>
            <person name="Fluegel L."/>
            <person name="Davis C.M."/>
            <person name="Simpson J.R."/>
            <person name="Lauterbach L."/>
            <person name="Steele A.D."/>
            <person name="Gui C."/>
            <person name="Meng S."/>
            <person name="Li G."/>
            <person name="Viehrig K."/>
            <person name="Ye F."/>
            <person name="Su P."/>
            <person name="Kiefer A.F."/>
            <person name="Nichols A."/>
            <person name="Cepeda A.J."/>
            <person name="Yan W."/>
            <person name="Fan B."/>
            <person name="Jiang Y."/>
            <person name="Adhikari A."/>
            <person name="Zheng C.-J."/>
            <person name="Schuster L."/>
            <person name="Cowan T.M."/>
            <person name="Smanski M.J."/>
            <person name="Chevrette M.G."/>
            <person name="De Carvalho L.P.S."/>
            <person name="Shen B."/>
        </authorList>
    </citation>
    <scope>NUCLEOTIDE SEQUENCE [LARGE SCALE GENOMIC DNA]</scope>
    <source>
        <strain evidence="1 2">NPDC003040</strain>
    </source>
</reference>
<dbReference type="Gene3D" id="3.40.50.300">
    <property type="entry name" value="P-loop containing nucleotide triphosphate hydrolases"/>
    <property type="match status" value="1"/>
</dbReference>
<dbReference type="RefSeq" id="WP_387716553.1">
    <property type="nucleotide sequence ID" value="NZ_JBIAPI010000002.1"/>
</dbReference>
<protein>
    <recommendedName>
        <fullName evidence="3">Uridine kinase</fullName>
    </recommendedName>
</protein>
<sequence>MPQFVPITQDALIERLLERVRTLPGYRVLAIDGADAAHPTDLAHRTATALRDTGRPAEVVSLHDYVRPASLRLEYGVDEISYRTAWFDYEALRREVVDALHDDGRWLPVLWNETTDRSARAPIRPALPDTVLVIAGPMLLNQSLPFDITVHLAMSEPALRRSTPPEDHWTIPALLETSITPTFFIRWDHPTRPALRLP</sequence>
<proteinExistence type="predicted"/>
<evidence type="ECO:0000313" key="2">
    <source>
        <dbReference type="Proteomes" id="UP001601948"/>
    </source>
</evidence>
<accession>A0ABW6QQF0</accession>
<comment type="caution">
    <text evidence="1">The sequence shown here is derived from an EMBL/GenBank/DDBJ whole genome shotgun (WGS) entry which is preliminary data.</text>
</comment>
<name>A0ABW6QQF0_9NOCA</name>
<dbReference type="InterPro" id="IPR027417">
    <property type="entry name" value="P-loop_NTPase"/>
</dbReference>
<keyword evidence="2" id="KW-1185">Reference proteome</keyword>
<gene>
    <name evidence="1" type="ORF">ACFYV7_11730</name>
</gene>
<dbReference type="EMBL" id="JBIAPI010000002">
    <property type="protein sequence ID" value="MFF3223452.1"/>
    <property type="molecule type" value="Genomic_DNA"/>
</dbReference>
<organism evidence="1 2">
    <name type="scientific">Nocardia suismassiliense</name>
    <dbReference type="NCBI Taxonomy" id="2077092"/>
    <lineage>
        <taxon>Bacteria</taxon>
        <taxon>Bacillati</taxon>
        <taxon>Actinomycetota</taxon>
        <taxon>Actinomycetes</taxon>
        <taxon>Mycobacteriales</taxon>
        <taxon>Nocardiaceae</taxon>
        <taxon>Nocardia</taxon>
    </lineage>
</organism>
<evidence type="ECO:0000313" key="1">
    <source>
        <dbReference type="EMBL" id="MFF3223452.1"/>
    </source>
</evidence>
<dbReference type="Proteomes" id="UP001601948">
    <property type="component" value="Unassembled WGS sequence"/>
</dbReference>